<name>A0ACD4RB67_9BACI</name>
<dbReference type="Proteomes" id="UP001226091">
    <property type="component" value="Chromosome"/>
</dbReference>
<dbReference type="EMBL" id="CP126116">
    <property type="protein sequence ID" value="WHZ57593.1"/>
    <property type="molecule type" value="Genomic_DNA"/>
</dbReference>
<evidence type="ECO:0000313" key="2">
    <source>
        <dbReference type="Proteomes" id="UP001226091"/>
    </source>
</evidence>
<accession>A0ACD4RB67</accession>
<protein>
    <submittedName>
        <fullName evidence="1">Polysaccharide pyruvyl transferase family protein</fullName>
    </submittedName>
</protein>
<keyword evidence="2" id="KW-1185">Reference proteome</keyword>
<proteinExistence type="predicted"/>
<sequence>MKIAIVGNYGNRNAGDDAILSGLIHTMFTINKDIEITVFTNNKDNTDTVEGVVKESLIYKEKKSKLVNIIFSIKEILKLKQKFDIVILGGGGILMDMYPRDLPLYWFIVKNIVKRDGTLIVHGVGAGPLKTSLGKKIVKNILNSSKVISVRDEKSKKILNELISGNRSIEIIGDPAFGNEHLAISREAGVKKIGITVLPYFADYYWPEYDKEKFEQYKNNIIKLIHGLSENKNNQIYLYSTKYPDDHRLANEIYQETKKQNVILNEEILSPKSLIEFTQDLDLVVGTRLHSLIIGLLVNASIYGIGYHHKVEGFFGEMELENNFFKIDELNVDKLIEEINQSESNKNNIIKANSIYQSKFAKGVSILESVIEEKK</sequence>
<organism evidence="1 2">
    <name type="scientific">Metabacillus hrfriensis</name>
    <dbReference type="NCBI Taxonomy" id="3048891"/>
    <lineage>
        <taxon>Bacteria</taxon>
        <taxon>Bacillati</taxon>
        <taxon>Bacillota</taxon>
        <taxon>Bacilli</taxon>
        <taxon>Bacillales</taxon>
        <taxon>Bacillaceae</taxon>
        <taxon>Metabacillus</taxon>
    </lineage>
</organism>
<keyword evidence="1" id="KW-0808">Transferase</keyword>
<gene>
    <name evidence="1" type="ORF">QLQ22_23595</name>
</gene>
<reference evidence="2" key="1">
    <citation type="journal article" date="2025" name="Aquaculture">
        <title>Assessment of the bioflocculant production and safety properties of Metabacillus hrfriensis sp. nov. based on phenotypic and whole-genome sequencing analysis.</title>
        <authorList>
            <person name="Zhang R."/>
            <person name="Zhao Z."/>
            <person name="Luo L."/>
            <person name="Wang S."/>
            <person name="Guo K."/>
            <person name="Xu W."/>
        </authorList>
    </citation>
    <scope>NUCLEOTIDE SEQUENCE [LARGE SCALE GENOMIC DNA]</scope>
    <source>
        <strain evidence="2">CT-WN-B3</strain>
    </source>
</reference>
<evidence type="ECO:0000313" key="1">
    <source>
        <dbReference type="EMBL" id="WHZ57593.1"/>
    </source>
</evidence>